<dbReference type="OrthoDB" id="1900731at2759"/>
<evidence type="ECO:0000256" key="1">
    <source>
        <dbReference type="SAM" id="MobiDB-lite"/>
    </source>
</evidence>
<keyword evidence="2" id="KW-0812">Transmembrane</keyword>
<dbReference type="Proteomes" id="UP000265515">
    <property type="component" value="Unassembled WGS sequence"/>
</dbReference>
<feature type="transmembrane region" description="Helical" evidence="2">
    <location>
        <begin position="58"/>
        <end position="77"/>
    </location>
</feature>
<sequence length="95" mass="10457">MEAGREQEWSVTGTENGRETGAADVNKAPGKGRLQAGHLRKLREAPDVYFLKRHSLRFNIGMFSLVTVAGLAAGMWVEDWIARRVEEDAKTAADG</sequence>
<comment type="caution">
    <text evidence="3">The sequence shown here is derived from an EMBL/GenBank/DDBJ whole genome shotgun (WGS) entry which is preliminary data.</text>
</comment>
<dbReference type="AlphaFoldDB" id="A0A388L6N4"/>
<protein>
    <submittedName>
        <fullName evidence="3">Uncharacterized protein</fullName>
    </submittedName>
</protein>
<evidence type="ECO:0000313" key="3">
    <source>
        <dbReference type="EMBL" id="GBG77938.1"/>
    </source>
</evidence>
<keyword evidence="2" id="KW-1133">Transmembrane helix</keyword>
<keyword evidence="2" id="KW-0472">Membrane</keyword>
<evidence type="ECO:0000256" key="2">
    <source>
        <dbReference type="SAM" id="Phobius"/>
    </source>
</evidence>
<dbReference type="PANTHER" id="PTHR36797">
    <property type="entry name" value="OS01G0258600 PROTEIN"/>
    <property type="match status" value="1"/>
</dbReference>
<proteinExistence type="predicted"/>
<evidence type="ECO:0000313" key="4">
    <source>
        <dbReference type="Proteomes" id="UP000265515"/>
    </source>
</evidence>
<gene>
    <name evidence="3" type="ORF">CBR_g25869</name>
</gene>
<keyword evidence="4" id="KW-1185">Reference proteome</keyword>
<organism evidence="3 4">
    <name type="scientific">Chara braunii</name>
    <name type="common">Braun's stonewort</name>
    <dbReference type="NCBI Taxonomy" id="69332"/>
    <lineage>
        <taxon>Eukaryota</taxon>
        <taxon>Viridiplantae</taxon>
        <taxon>Streptophyta</taxon>
        <taxon>Charophyceae</taxon>
        <taxon>Charales</taxon>
        <taxon>Characeae</taxon>
        <taxon>Chara</taxon>
    </lineage>
</organism>
<accession>A0A388L6N4</accession>
<dbReference type="PANTHER" id="PTHR36797:SF3">
    <property type="entry name" value="OS01G0258600 PROTEIN"/>
    <property type="match status" value="1"/>
</dbReference>
<name>A0A388L6N4_CHABU</name>
<dbReference type="EMBL" id="BFEA01000280">
    <property type="protein sequence ID" value="GBG77938.1"/>
    <property type="molecule type" value="Genomic_DNA"/>
</dbReference>
<feature type="region of interest" description="Disordered" evidence="1">
    <location>
        <begin position="1"/>
        <end position="37"/>
    </location>
</feature>
<dbReference type="Gramene" id="GBG77938">
    <property type="protein sequence ID" value="GBG77938"/>
    <property type="gene ID" value="CBR_g25869"/>
</dbReference>
<reference evidence="3 4" key="1">
    <citation type="journal article" date="2018" name="Cell">
        <title>The Chara Genome: Secondary Complexity and Implications for Plant Terrestrialization.</title>
        <authorList>
            <person name="Nishiyama T."/>
            <person name="Sakayama H."/>
            <person name="Vries J.D."/>
            <person name="Buschmann H."/>
            <person name="Saint-Marcoux D."/>
            <person name="Ullrich K.K."/>
            <person name="Haas F.B."/>
            <person name="Vanderstraeten L."/>
            <person name="Becker D."/>
            <person name="Lang D."/>
            <person name="Vosolsobe S."/>
            <person name="Rombauts S."/>
            <person name="Wilhelmsson P.K.I."/>
            <person name="Janitza P."/>
            <person name="Kern R."/>
            <person name="Heyl A."/>
            <person name="Rumpler F."/>
            <person name="Villalobos L.I.A.C."/>
            <person name="Clay J.M."/>
            <person name="Skokan R."/>
            <person name="Toyoda A."/>
            <person name="Suzuki Y."/>
            <person name="Kagoshima H."/>
            <person name="Schijlen E."/>
            <person name="Tajeshwar N."/>
            <person name="Catarino B."/>
            <person name="Hetherington A.J."/>
            <person name="Saltykova A."/>
            <person name="Bonnot C."/>
            <person name="Breuninger H."/>
            <person name="Symeonidi A."/>
            <person name="Radhakrishnan G.V."/>
            <person name="Van Nieuwerburgh F."/>
            <person name="Deforce D."/>
            <person name="Chang C."/>
            <person name="Karol K.G."/>
            <person name="Hedrich R."/>
            <person name="Ulvskov P."/>
            <person name="Glockner G."/>
            <person name="Delwiche C.F."/>
            <person name="Petrasek J."/>
            <person name="Van de Peer Y."/>
            <person name="Friml J."/>
            <person name="Beilby M."/>
            <person name="Dolan L."/>
            <person name="Kohara Y."/>
            <person name="Sugano S."/>
            <person name="Fujiyama A."/>
            <person name="Delaux P.-M."/>
            <person name="Quint M."/>
            <person name="TheiBen G."/>
            <person name="Hagemann M."/>
            <person name="Harholt J."/>
            <person name="Dunand C."/>
            <person name="Zachgo S."/>
            <person name="Langdale J."/>
            <person name="Maumus F."/>
            <person name="Straeten D.V.D."/>
            <person name="Gould S.B."/>
            <person name="Rensing S.A."/>
        </authorList>
    </citation>
    <scope>NUCLEOTIDE SEQUENCE [LARGE SCALE GENOMIC DNA]</scope>
    <source>
        <strain evidence="3 4">S276</strain>
    </source>
</reference>